<reference evidence="11" key="1">
    <citation type="submission" date="2019-10" db="EMBL/GenBank/DDBJ databases">
        <authorList>
            <consortium name="DOE Joint Genome Institute"/>
            <person name="Kuo A."/>
            <person name="Miyauchi S."/>
            <person name="Kiss E."/>
            <person name="Drula E."/>
            <person name="Kohler A."/>
            <person name="Sanchez-Garcia M."/>
            <person name="Andreopoulos B."/>
            <person name="Barry K.W."/>
            <person name="Bonito G."/>
            <person name="Buee M."/>
            <person name="Carver A."/>
            <person name="Chen C."/>
            <person name="Cichocki N."/>
            <person name="Clum A."/>
            <person name="Culley D."/>
            <person name="Crous P.W."/>
            <person name="Fauchery L."/>
            <person name="Girlanda M."/>
            <person name="Hayes R."/>
            <person name="Keri Z."/>
            <person name="LaButti K."/>
            <person name="Lipzen A."/>
            <person name="Lombard V."/>
            <person name="Magnuson J."/>
            <person name="Maillard F."/>
            <person name="Morin E."/>
            <person name="Murat C."/>
            <person name="Nolan M."/>
            <person name="Ohm R."/>
            <person name="Pangilinan J."/>
            <person name="Pereira M."/>
            <person name="Perotto S."/>
            <person name="Peter M."/>
            <person name="Riley R."/>
            <person name="Sitrit Y."/>
            <person name="Stielow B."/>
            <person name="Szollosi G."/>
            <person name="Zifcakova L."/>
            <person name="Stursova M."/>
            <person name="Spatafora J.W."/>
            <person name="Tedersoo L."/>
            <person name="Vaario L.-M."/>
            <person name="Yamada A."/>
            <person name="Yan M."/>
            <person name="Wang P."/>
            <person name="Xu J."/>
            <person name="Bruns T."/>
            <person name="Baldrian P."/>
            <person name="Vilgalys R."/>
            <person name="Henrissat B."/>
            <person name="Grigoriev I.V."/>
            <person name="Hibbett D."/>
            <person name="Nagy L.G."/>
            <person name="Martin F.M."/>
        </authorList>
    </citation>
    <scope>NUCLEOTIDE SEQUENCE</scope>
    <source>
        <strain evidence="11">Prilba</strain>
    </source>
</reference>
<dbReference type="InterPro" id="IPR013083">
    <property type="entry name" value="Znf_RING/FYVE/PHD"/>
</dbReference>
<dbReference type="GO" id="GO:0006368">
    <property type="term" value="P:transcription elongation by RNA polymerase II"/>
    <property type="evidence" value="ECO:0007669"/>
    <property type="project" value="TreeGrafter"/>
</dbReference>
<dbReference type="Proteomes" id="UP000759537">
    <property type="component" value="Unassembled WGS sequence"/>
</dbReference>
<evidence type="ECO:0000313" key="12">
    <source>
        <dbReference type="Proteomes" id="UP000759537"/>
    </source>
</evidence>
<feature type="compositionally biased region" description="Low complexity" evidence="8">
    <location>
        <begin position="1"/>
        <end position="13"/>
    </location>
</feature>
<feature type="compositionally biased region" description="Polar residues" evidence="8">
    <location>
        <begin position="583"/>
        <end position="605"/>
    </location>
</feature>
<feature type="compositionally biased region" description="Basic and acidic residues" evidence="8">
    <location>
        <begin position="1164"/>
        <end position="1173"/>
    </location>
</feature>
<dbReference type="CDD" id="cd21538">
    <property type="entry name" value="SPOC_TFIIS"/>
    <property type="match status" value="1"/>
</dbReference>
<dbReference type="SUPFAM" id="SSF57903">
    <property type="entry name" value="FYVE/PHD zinc finger"/>
    <property type="match status" value="1"/>
</dbReference>
<feature type="compositionally biased region" description="Gly residues" evidence="8">
    <location>
        <begin position="1118"/>
        <end position="1128"/>
    </location>
</feature>
<feature type="compositionally biased region" description="Basic and acidic residues" evidence="8">
    <location>
        <begin position="1129"/>
        <end position="1143"/>
    </location>
</feature>
<evidence type="ECO:0000256" key="2">
    <source>
        <dbReference type="ARBA" id="ARBA00011050"/>
    </source>
</evidence>
<dbReference type="InterPro" id="IPR019787">
    <property type="entry name" value="Znf_PHD-finger"/>
</dbReference>
<dbReference type="InterPro" id="IPR001965">
    <property type="entry name" value="Znf_PHD"/>
</dbReference>
<dbReference type="PANTHER" id="PTHR11477">
    <property type="entry name" value="TRANSCRIPTION FACTOR S-II ZINC FINGER DOMAIN-CONTAINING PROTEIN"/>
    <property type="match status" value="1"/>
</dbReference>
<reference evidence="11" key="2">
    <citation type="journal article" date="2020" name="Nat. Commun.">
        <title>Large-scale genome sequencing of mycorrhizal fungi provides insights into the early evolution of symbiotic traits.</title>
        <authorList>
            <person name="Miyauchi S."/>
            <person name="Kiss E."/>
            <person name="Kuo A."/>
            <person name="Drula E."/>
            <person name="Kohler A."/>
            <person name="Sanchez-Garcia M."/>
            <person name="Morin E."/>
            <person name="Andreopoulos B."/>
            <person name="Barry K.W."/>
            <person name="Bonito G."/>
            <person name="Buee M."/>
            <person name="Carver A."/>
            <person name="Chen C."/>
            <person name="Cichocki N."/>
            <person name="Clum A."/>
            <person name="Culley D."/>
            <person name="Crous P.W."/>
            <person name="Fauchery L."/>
            <person name="Girlanda M."/>
            <person name="Hayes R.D."/>
            <person name="Keri Z."/>
            <person name="LaButti K."/>
            <person name="Lipzen A."/>
            <person name="Lombard V."/>
            <person name="Magnuson J."/>
            <person name="Maillard F."/>
            <person name="Murat C."/>
            <person name="Nolan M."/>
            <person name="Ohm R.A."/>
            <person name="Pangilinan J."/>
            <person name="Pereira M.F."/>
            <person name="Perotto S."/>
            <person name="Peter M."/>
            <person name="Pfister S."/>
            <person name="Riley R."/>
            <person name="Sitrit Y."/>
            <person name="Stielow J.B."/>
            <person name="Szollosi G."/>
            <person name="Zifcakova L."/>
            <person name="Stursova M."/>
            <person name="Spatafora J.W."/>
            <person name="Tedersoo L."/>
            <person name="Vaario L.M."/>
            <person name="Yamada A."/>
            <person name="Yan M."/>
            <person name="Wang P."/>
            <person name="Xu J."/>
            <person name="Bruns T."/>
            <person name="Baldrian P."/>
            <person name="Vilgalys R."/>
            <person name="Dunand C."/>
            <person name="Henrissat B."/>
            <person name="Grigoriev I.V."/>
            <person name="Hibbett D."/>
            <person name="Nagy L.G."/>
            <person name="Martin F.M."/>
        </authorList>
    </citation>
    <scope>NUCLEOTIDE SEQUENCE</scope>
    <source>
        <strain evidence="11">Prilba</strain>
    </source>
</reference>
<dbReference type="Gene3D" id="1.10.472.30">
    <property type="entry name" value="Transcription elongation factor S-II, central domain"/>
    <property type="match status" value="1"/>
</dbReference>
<dbReference type="Pfam" id="PF07500">
    <property type="entry name" value="TFIIS_M"/>
    <property type="match status" value="1"/>
</dbReference>
<keyword evidence="6" id="KW-0862">Zinc</keyword>
<dbReference type="InterPro" id="IPR019786">
    <property type="entry name" value="Zinc_finger_PHD-type_CS"/>
</dbReference>
<dbReference type="GO" id="GO:0006362">
    <property type="term" value="P:transcription elongation by RNA polymerase I"/>
    <property type="evidence" value="ECO:0007669"/>
    <property type="project" value="TreeGrafter"/>
</dbReference>
<dbReference type="PROSITE" id="PS50016">
    <property type="entry name" value="ZF_PHD_2"/>
    <property type="match status" value="1"/>
</dbReference>
<feature type="region of interest" description="Disordered" evidence="8">
    <location>
        <begin position="1033"/>
        <end position="1173"/>
    </location>
</feature>
<evidence type="ECO:0000313" key="11">
    <source>
        <dbReference type="EMBL" id="KAF8473707.1"/>
    </source>
</evidence>
<feature type="compositionally biased region" description="Polar residues" evidence="8">
    <location>
        <begin position="408"/>
        <end position="429"/>
    </location>
</feature>
<dbReference type="InterPro" id="IPR012921">
    <property type="entry name" value="SPOC_C"/>
</dbReference>
<feature type="compositionally biased region" description="Pro residues" evidence="8">
    <location>
        <begin position="1039"/>
        <end position="1055"/>
    </location>
</feature>
<feature type="compositionally biased region" description="Basic and acidic residues" evidence="8">
    <location>
        <begin position="191"/>
        <end position="200"/>
    </location>
</feature>
<feature type="compositionally biased region" description="Polar residues" evidence="8">
    <location>
        <begin position="243"/>
        <end position="252"/>
    </location>
</feature>
<feature type="compositionally biased region" description="Low complexity" evidence="8">
    <location>
        <begin position="1072"/>
        <end position="1084"/>
    </location>
</feature>
<keyword evidence="12" id="KW-1185">Reference proteome</keyword>
<comment type="caution">
    <text evidence="11">The sequence shown here is derived from an EMBL/GenBank/DDBJ whole genome shotgun (WGS) entry which is preliminary data.</text>
</comment>
<dbReference type="Pfam" id="PF07744">
    <property type="entry name" value="SPOC"/>
    <property type="match status" value="1"/>
</dbReference>
<feature type="region of interest" description="Disordered" evidence="8">
    <location>
        <begin position="495"/>
        <end position="685"/>
    </location>
</feature>
<gene>
    <name evidence="11" type="ORF">DFH94DRAFT_763894</name>
</gene>
<feature type="compositionally biased region" description="Basic and acidic residues" evidence="8">
    <location>
        <begin position="322"/>
        <end position="343"/>
    </location>
</feature>
<feature type="region of interest" description="Disordered" evidence="8">
    <location>
        <begin position="1"/>
        <end position="53"/>
    </location>
</feature>
<dbReference type="SUPFAM" id="SSF46942">
    <property type="entry name" value="Elongation factor TFIIS domain 2"/>
    <property type="match status" value="1"/>
</dbReference>
<feature type="compositionally biased region" description="Acidic residues" evidence="8">
    <location>
        <begin position="178"/>
        <end position="190"/>
    </location>
</feature>
<dbReference type="GO" id="GO:0001139">
    <property type="term" value="F:RNA polymerase II complex recruiting activity"/>
    <property type="evidence" value="ECO:0007669"/>
    <property type="project" value="TreeGrafter"/>
</dbReference>
<evidence type="ECO:0000256" key="1">
    <source>
        <dbReference type="ARBA" id="ARBA00002311"/>
    </source>
</evidence>
<feature type="compositionally biased region" description="Acidic residues" evidence="8">
    <location>
        <begin position="648"/>
        <end position="660"/>
    </location>
</feature>
<evidence type="ECO:0000259" key="9">
    <source>
        <dbReference type="PROSITE" id="PS50016"/>
    </source>
</evidence>
<dbReference type="GO" id="GO:0008270">
    <property type="term" value="F:zinc ion binding"/>
    <property type="evidence" value="ECO:0007669"/>
    <property type="project" value="UniProtKB-KW"/>
</dbReference>
<comment type="similarity">
    <text evidence="2">Belongs to the BYE1 family.</text>
</comment>
<feature type="domain" description="PHD-type" evidence="9">
    <location>
        <begin position="64"/>
        <end position="114"/>
    </location>
</feature>
<dbReference type="EMBL" id="WHVB01000018">
    <property type="protein sequence ID" value="KAF8473707.1"/>
    <property type="molecule type" value="Genomic_DNA"/>
</dbReference>
<dbReference type="PANTHER" id="PTHR11477:SF11">
    <property type="entry name" value="TRANSCRIPTION FACTOR BYE1"/>
    <property type="match status" value="1"/>
</dbReference>
<feature type="compositionally biased region" description="Low complexity" evidence="8">
    <location>
        <begin position="567"/>
        <end position="579"/>
    </location>
</feature>
<dbReference type="PROSITE" id="PS51321">
    <property type="entry name" value="TFIIS_CENTRAL"/>
    <property type="match status" value="1"/>
</dbReference>
<evidence type="ECO:0000256" key="8">
    <source>
        <dbReference type="SAM" id="MobiDB-lite"/>
    </source>
</evidence>
<protein>
    <recommendedName>
        <fullName evidence="3">Transcription factor BYE1</fullName>
    </recommendedName>
</protein>
<evidence type="ECO:0000256" key="7">
    <source>
        <dbReference type="PROSITE-ProRule" id="PRU00146"/>
    </source>
</evidence>
<evidence type="ECO:0000256" key="5">
    <source>
        <dbReference type="ARBA" id="ARBA00022771"/>
    </source>
</evidence>
<dbReference type="OrthoDB" id="436852at2759"/>
<organism evidence="11 12">
    <name type="scientific">Russula ochroleuca</name>
    <dbReference type="NCBI Taxonomy" id="152965"/>
    <lineage>
        <taxon>Eukaryota</taxon>
        <taxon>Fungi</taxon>
        <taxon>Dikarya</taxon>
        <taxon>Basidiomycota</taxon>
        <taxon>Agaricomycotina</taxon>
        <taxon>Agaricomycetes</taxon>
        <taxon>Russulales</taxon>
        <taxon>Russulaceae</taxon>
        <taxon>Russula</taxon>
    </lineage>
</organism>
<comment type="function">
    <text evidence="1">Negative regulator of transcription elongation.</text>
</comment>
<dbReference type="InterPro" id="IPR036575">
    <property type="entry name" value="TFIIS_cen_dom_sf"/>
</dbReference>
<name>A0A9P5MQ07_9AGAM</name>
<dbReference type="InterPro" id="IPR011011">
    <property type="entry name" value="Znf_FYVE_PHD"/>
</dbReference>
<dbReference type="SMART" id="SM00249">
    <property type="entry name" value="PHD"/>
    <property type="match status" value="1"/>
</dbReference>
<dbReference type="GO" id="GO:0000977">
    <property type="term" value="F:RNA polymerase II transcription regulatory region sequence-specific DNA binding"/>
    <property type="evidence" value="ECO:0007669"/>
    <property type="project" value="TreeGrafter"/>
</dbReference>
<evidence type="ECO:0000256" key="4">
    <source>
        <dbReference type="ARBA" id="ARBA00022723"/>
    </source>
</evidence>
<dbReference type="GO" id="GO:0031440">
    <property type="term" value="P:regulation of mRNA 3'-end processing"/>
    <property type="evidence" value="ECO:0007669"/>
    <property type="project" value="TreeGrafter"/>
</dbReference>
<accession>A0A9P5MQ07</accession>
<proteinExistence type="inferred from homology"/>
<sequence length="1173" mass="125505">MPTRAAAAAAAAANKRTTRSHRLSTQLKGKENGAPSPPSSTTKPKEKPVPKKPARIVKAKKVEELFCTCRGVDDGTPMVQCGTCDEWYHFRCIQLSEDDASEIMVYVCPTCQEKTGRRTVMEWEGLDALEPIVDVTTEEPPEADKTQTEEPAKADELEESEAEWKQRPQRPSPAELSESSDDESGDEYVDEGNRREDVAGSRHQRKRNNNRRIAAGSSSDSEEDGEKEKTATTSANARRANVKTKTVSTSPQPGILKRKQSTSATGVTTVLAAAKRKRTESLSVTEDATRKYCLGKFAEMFMRIFMQYPYVHPVGNAEEESDAGRKKATVERKPEQLTEEDKTQLRERASAFATEVEQAVFDMYAEQDKNGKPSAGVKYKERFRTLTFNLQQSDRVALHKRISSEQVTPATLSTMSSTELASQEQQESIKQAEQEALEHSILIKTTVPRAKITHKGLQDIEDVNEDSAIAKQRERELELAEQERERERERLARLRTVQPLAHTHSNPPSASVPPESPVVPSSASGIASAPWGAPPPVPLAQSSDFTHAIDPELNLGDFIHIDDEPPESTTAAASTAAAPDLPSSVSESAPASQGSGQQGPSTPMTGISPFAPSKPDMPPRASFDLNALWSASPPPPPPSNEDGKPLGEDAEANDGGEAMDLDTPTPPVEEGGSRAGEPASVAEPEQGGVVGVEHEGEGGDDLDFAMFLGQEEEEKEKEKERKGLASLPDPQVVFEGLPHVWNGIISMPTDSSVPQELRVIARQIGGRSLASDSPLWRALFPLDHLRIDGRVAVASSAQYLLASRLNSAKELIAVAWTPVSGADMAALKAVSSFLINKGRHGLIFPWGSRGREWGRELYVIPLLSSHTLPEYIELLDELHLPQTRSEDCLVGIWVLNRGRLNALLPPPPMSAPPQPAAPVHPLPHPTHAGQPLPFGMPPGQQASVLPPALASALASIMPAGATLPNAAPAALAAALSHIPAPPLPFTTAPPSAPAAPAPALLPAVMPPPSAAELAAKVASLTPDQIQAMLLALQQQQQPPSAPPQPPQLLPIPPQPIQTASMHAQGPPLPWVTQPTPTMPMQPSYGGSGGHDERGGGGPGRRGGYYGRDESPRGRGRGRGGVGRGGGSGVRDDGRGGGDFRRMSDGGWTGRGGRGAASSSPGSPGRRDAASYWR</sequence>
<keyword evidence="5 7" id="KW-0863">Zinc-finger</keyword>
<feature type="region of interest" description="Disordered" evidence="8">
    <location>
        <begin position="408"/>
        <end position="432"/>
    </location>
</feature>
<dbReference type="InterPro" id="IPR003618">
    <property type="entry name" value="TFIIS_cen_dom"/>
</dbReference>
<dbReference type="Gene3D" id="3.30.40.10">
    <property type="entry name" value="Zinc/RING finger domain, C3HC4 (zinc finger)"/>
    <property type="match status" value="1"/>
</dbReference>
<dbReference type="SMART" id="SM00510">
    <property type="entry name" value="TFS2M"/>
    <property type="match status" value="1"/>
</dbReference>
<dbReference type="GO" id="GO:0005634">
    <property type="term" value="C:nucleus"/>
    <property type="evidence" value="ECO:0007669"/>
    <property type="project" value="TreeGrafter"/>
</dbReference>
<feature type="region of interest" description="Disordered" evidence="8">
    <location>
        <begin position="131"/>
        <end position="265"/>
    </location>
</feature>
<dbReference type="PROSITE" id="PS01359">
    <property type="entry name" value="ZF_PHD_1"/>
    <property type="match status" value="1"/>
</dbReference>
<feature type="compositionally biased region" description="Basic and acidic residues" evidence="8">
    <location>
        <begin position="142"/>
        <end position="155"/>
    </location>
</feature>
<evidence type="ECO:0000259" key="10">
    <source>
        <dbReference type="PROSITE" id="PS51321"/>
    </source>
</evidence>
<dbReference type="AlphaFoldDB" id="A0A9P5MQ07"/>
<evidence type="ECO:0000256" key="3">
    <source>
        <dbReference type="ARBA" id="ARBA00021616"/>
    </source>
</evidence>
<dbReference type="Pfam" id="PF00628">
    <property type="entry name" value="PHD"/>
    <property type="match status" value="1"/>
</dbReference>
<evidence type="ECO:0000256" key="6">
    <source>
        <dbReference type="ARBA" id="ARBA00022833"/>
    </source>
</evidence>
<keyword evidence="4" id="KW-0479">Metal-binding</keyword>
<feature type="region of interest" description="Disordered" evidence="8">
    <location>
        <begin position="318"/>
        <end position="343"/>
    </location>
</feature>
<feature type="domain" description="TFIIS central" evidence="10">
    <location>
        <begin position="329"/>
        <end position="448"/>
    </location>
</feature>
<dbReference type="GO" id="GO:0031564">
    <property type="term" value="P:transcription antitermination"/>
    <property type="evidence" value="ECO:0007669"/>
    <property type="project" value="TreeGrafter"/>
</dbReference>
<feature type="compositionally biased region" description="Gly residues" evidence="8">
    <location>
        <begin position="1095"/>
        <end position="1105"/>
    </location>
</feature>